<feature type="non-terminal residue" evidence="1">
    <location>
        <position position="65"/>
    </location>
</feature>
<accession>A0AA38GQ63</accession>
<organism evidence="1 2">
    <name type="scientific">Taxus chinensis</name>
    <name type="common">Chinese yew</name>
    <name type="synonym">Taxus wallichiana var. chinensis</name>
    <dbReference type="NCBI Taxonomy" id="29808"/>
    <lineage>
        <taxon>Eukaryota</taxon>
        <taxon>Viridiplantae</taxon>
        <taxon>Streptophyta</taxon>
        <taxon>Embryophyta</taxon>
        <taxon>Tracheophyta</taxon>
        <taxon>Spermatophyta</taxon>
        <taxon>Pinopsida</taxon>
        <taxon>Pinidae</taxon>
        <taxon>Conifers II</taxon>
        <taxon>Cupressales</taxon>
        <taxon>Taxaceae</taxon>
        <taxon>Taxus</taxon>
    </lineage>
</organism>
<reference evidence="1 2" key="1">
    <citation type="journal article" date="2021" name="Nat. Plants">
        <title>The Taxus genome provides insights into paclitaxel biosynthesis.</title>
        <authorList>
            <person name="Xiong X."/>
            <person name="Gou J."/>
            <person name="Liao Q."/>
            <person name="Li Y."/>
            <person name="Zhou Q."/>
            <person name="Bi G."/>
            <person name="Li C."/>
            <person name="Du R."/>
            <person name="Wang X."/>
            <person name="Sun T."/>
            <person name="Guo L."/>
            <person name="Liang H."/>
            <person name="Lu P."/>
            <person name="Wu Y."/>
            <person name="Zhang Z."/>
            <person name="Ro D.K."/>
            <person name="Shang Y."/>
            <person name="Huang S."/>
            <person name="Yan J."/>
        </authorList>
    </citation>
    <scope>NUCLEOTIDE SEQUENCE [LARGE SCALE GENOMIC DNA]</scope>
    <source>
        <strain evidence="1">Ta-2019</strain>
    </source>
</reference>
<keyword evidence="2" id="KW-1185">Reference proteome</keyword>
<comment type="caution">
    <text evidence="1">The sequence shown here is derived from an EMBL/GenBank/DDBJ whole genome shotgun (WGS) entry which is preliminary data.</text>
</comment>
<protein>
    <submittedName>
        <fullName evidence="1">Uncharacterized protein</fullName>
    </submittedName>
</protein>
<dbReference type="Proteomes" id="UP000824469">
    <property type="component" value="Unassembled WGS sequence"/>
</dbReference>
<dbReference type="AlphaFoldDB" id="A0AA38GQ63"/>
<sequence length="65" mass="7243">MVCVTEGRETLFGNDIIQLKTNTIPRGLVALESNFNNADCIINRNVSASRDVEEHNLGTNDKPRK</sequence>
<gene>
    <name evidence="1" type="ORF">KI387_006471</name>
</gene>
<dbReference type="EMBL" id="JAHRHJ020000002">
    <property type="protein sequence ID" value="KAH9326293.1"/>
    <property type="molecule type" value="Genomic_DNA"/>
</dbReference>
<proteinExistence type="predicted"/>
<evidence type="ECO:0000313" key="1">
    <source>
        <dbReference type="EMBL" id="KAH9326293.1"/>
    </source>
</evidence>
<name>A0AA38GQ63_TAXCH</name>
<evidence type="ECO:0000313" key="2">
    <source>
        <dbReference type="Proteomes" id="UP000824469"/>
    </source>
</evidence>